<dbReference type="PROSITE" id="PS50071">
    <property type="entry name" value="HOMEOBOX_2"/>
    <property type="match status" value="1"/>
</dbReference>
<dbReference type="Pfam" id="PF05920">
    <property type="entry name" value="Homeobox_KN"/>
    <property type="match status" value="1"/>
</dbReference>
<evidence type="ECO:0000256" key="1">
    <source>
        <dbReference type="ARBA" id="ARBA00004123"/>
    </source>
</evidence>
<evidence type="ECO:0000256" key="9">
    <source>
        <dbReference type="SAM" id="MobiDB-lite"/>
    </source>
</evidence>
<dbReference type="InterPro" id="IPR041426">
    <property type="entry name" value="Mos1_HTH"/>
</dbReference>
<dbReference type="InterPro" id="IPR008422">
    <property type="entry name" value="KN_HD"/>
</dbReference>
<evidence type="ECO:0000256" key="4">
    <source>
        <dbReference type="ARBA" id="ARBA00023155"/>
    </source>
</evidence>
<evidence type="ECO:0000256" key="3">
    <source>
        <dbReference type="ARBA" id="ARBA00023125"/>
    </source>
</evidence>
<name>A0AAD4MFI1_9BILA</name>
<gene>
    <name evidence="11" type="ORF">DdX_21105</name>
</gene>
<dbReference type="Pfam" id="PF16493">
    <property type="entry name" value="Meis_PKNOX_N"/>
    <property type="match status" value="1"/>
</dbReference>
<evidence type="ECO:0000256" key="6">
    <source>
        <dbReference type="ARBA" id="ARBA00072562"/>
    </source>
</evidence>
<feature type="DNA-binding region" description="Homeobox" evidence="8">
    <location>
        <begin position="261"/>
        <end position="323"/>
    </location>
</feature>
<keyword evidence="3 8" id="KW-0238">DNA-binding</keyword>
<keyword evidence="4 8" id="KW-0371">Homeobox</keyword>
<keyword evidence="12" id="KW-1185">Reference proteome</keyword>
<evidence type="ECO:0000313" key="11">
    <source>
        <dbReference type="EMBL" id="KAI1692711.1"/>
    </source>
</evidence>
<dbReference type="Gene3D" id="1.10.10.60">
    <property type="entry name" value="Homeodomain-like"/>
    <property type="match status" value="1"/>
</dbReference>
<comment type="similarity">
    <text evidence="2">Belongs to the TALE/MEIS homeobox family.</text>
</comment>
<feature type="domain" description="Homeobox" evidence="10">
    <location>
        <begin position="259"/>
        <end position="322"/>
    </location>
</feature>
<accession>A0AAD4MFI1</accession>
<dbReference type="InterPro" id="IPR032453">
    <property type="entry name" value="PKNOX/Meis_N"/>
</dbReference>
<evidence type="ECO:0000259" key="10">
    <source>
        <dbReference type="PROSITE" id="PS50071"/>
    </source>
</evidence>
<dbReference type="SMART" id="SM00389">
    <property type="entry name" value="HOX"/>
    <property type="match status" value="1"/>
</dbReference>
<dbReference type="InterPro" id="IPR009057">
    <property type="entry name" value="Homeodomain-like_sf"/>
</dbReference>
<dbReference type="SUPFAM" id="SSF46689">
    <property type="entry name" value="Homeodomain-like"/>
    <property type="match status" value="1"/>
</dbReference>
<dbReference type="GO" id="GO:0006355">
    <property type="term" value="P:regulation of DNA-templated transcription"/>
    <property type="evidence" value="ECO:0007669"/>
    <property type="project" value="InterPro"/>
</dbReference>
<evidence type="ECO:0000256" key="5">
    <source>
        <dbReference type="ARBA" id="ARBA00023242"/>
    </source>
</evidence>
<evidence type="ECO:0000256" key="2">
    <source>
        <dbReference type="ARBA" id="ARBA00009661"/>
    </source>
</evidence>
<feature type="compositionally biased region" description="Polar residues" evidence="9">
    <location>
        <begin position="155"/>
        <end position="169"/>
    </location>
</feature>
<evidence type="ECO:0000256" key="7">
    <source>
        <dbReference type="ARBA" id="ARBA00083268"/>
    </source>
</evidence>
<feature type="compositionally biased region" description="Low complexity" evidence="9">
    <location>
        <begin position="225"/>
        <end position="236"/>
    </location>
</feature>
<proteinExistence type="inferred from homology"/>
<comment type="subcellular location">
    <subcellularLocation>
        <location evidence="1 8">Nucleus</location>
    </subcellularLocation>
</comment>
<feature type="region of interest" description="Disordered" evidence="9">
    <location>
        <begin position="331"/>
        <end position="362"/>
    </location>
</feature>
<dbReference type="FunFam" id="1.10.10.60:FF:000004">
    <property type="entry name" value="Meis2 homeobox isoform 2c"/>
    <property type="match status" value="1"/>
</dbReference>
<dbReference type="PANTHER" id="PTHR11850">
    <property type="entry name" value="HOMEOBOX PROTEIN TRANSCRIPTION FACTORS"/>
    <property type="match status" value="1"/>
</dbReference>
<dbReference type="AlphaFoldDB" id="A0AAD4MFI1"/>
<dbReference type="CDD" id="cd00086">
    <property type="entry name" value="homeodomain"/>
    <property type="match status" value="1"/>
</dbReference>
<dbReference type="GO" id="GO:0048663">
    <property type="term" value="P:neuron fate commitment"/>
    <property type="evidence" value="ECO:0007669"/>
    <property type="project" value="UniProtKB-ARBA"/>
</dbReference>
<evidence type="ECO:0000313" key="12">
    <source>
        <dbReference type="Proteomes" id="UP001201812"/>
    </source>
</evidence>
<dbReference type="Gene3D" id="1.10.10.1450">
    <property type="match status" value="1"/>
</dbReference>
<dbReference type="GO" id="GO:0000987">
    <property type="term" value="F:cis-regulatory region sequence-specific DNA binding"/>
    <property type="evidence" value="ECO:0007669"/>
    <property type="project" value="UniProtKB-ARBA"/>
</dbReference>
<organism evidence="11 12">
    <name type="scientific">Ditylenchus destructor</name>
    <dbReference type="NCBI Taxonomy" id="166010"/>
    <lineage>
        <taxon>Eukaryota</taxon>
        <taxon>Metazoa</taxon>
        <taxon>Ecdysozoa</taxon>
        <taxon>Nematoda</taxon>
        <taxon>Chromadorea</taxon>
        <taxon>Rhabditida</taxon>
        <taxon>Tylenchina</taxon>
        <taxon>Tylenchomorpha</taxon>
        <taxon>Sphaerularioidea</taxon>
        <taxon>Anguinidae</taxon>
        <taxon>Anguininae</taxon>
        <taxon>Ditylenchus</taxon>
    </lineage>
</organism>
<feature type="region of interest" description="Disordered" evidence="9">
    <location>
        <begin position="213"/>
        <end position="268"/>
    </location>
</feature>
<dbReference type="Pfam" id="PF17906">
    <property type="entry name" value="HTH_48"/>
    <property type="match status" value="1"/>
</dbReference>
<sequence>MEKNRGVIRELLKFEFELGHSAKEAMDNINRAKGAGTVSRSTAYEWYAKFKSGNLTIEDNPRSGRPREVDRAAVVYAVHREKPFYIPNPELDTLMLNAIQVLRYHLLELEKVHELCDNFCDRYVKSLKSKMPMDLVADDRAPSAHSIQPPETGGHMQQHQQGPSSSMNLESGKISPGDRSSGEMAHPGMQSQSHESMHYAPYEPQSVLLAERSSSMTEDENGGRDSALLSSLSNDLHNGGRKIKTNGQNQPKDNGSLPHGKQKVRKGLSKEAITKFKSWLFHNLQHPYPSEEQKKQLASETGLTNIQVNNWFINARRRIVQPMIDSNNRQGRVSQVNVLKNRRRKSSGASLGQSPDISTSVEGYSPEDAAIATNQQQQQILSDVTEAAGAPGGYPSAAAASTMFATDHNPYAYGFTATSAFPNPSMFMTGAMMNHYAGMGPPVSNTAGAWIDLSNAGTQLSGTSGMEDCNGVILYKL</sequence>
<dbReference type="InterPro" id="IPR050224">
    <property type="entry name" value="TALE_homeobox"/>
</dbReference>
<dbReference type="Proteomes" id="UP001201812">
    <property type="component" value="Unassembled WGS sequence"/>
</dbReference>
<feature type="region of interest" description="Disordered" evidence="9">
    <location>
        <begin position="142"/>
        <end position="196"/>
    </location>
</feature>
<keyword evidence="5 8" id="KW-0539">Nucleus</keyword>
<dbReference type="EMBL" id="JAKKPZ010000727">
    <property type="protein sequence ID" value="KAI1692711.1"/>
    <property type="molecule type" value="Genomic_DNA"/>
</dbReference>
<dbReference type="GO" id="GO:0005634">
    <property type="term" value="C:nucleus"/>
    <property type="evidence" value="ECO:0007669"/>
    <property type="project" value="UniProtKB-SubCell"/>
</dbReference>
<evidence type="ECO:0000256" key="8">
    <source>
        <dbReference type="PROSITE-ProRule" id="PRU00108"/>
    </source>
</evidence>
<comment type="caution">
    <text evidence="11">The sequence shown here is derived from an EMBL/GenBank/DDBJ whole genome shotgun (WGS) entry which is preliminary data.</text>
</comment>
<dbReference type="InterPro" id="IPR001356">
    <property type="entry name" value="HD"/>
</dbReference>
<reference evidence="11" key="1">
    <citation type="submission" date="2022-01" db="EMBL/GenBank/DDBJ databases">
        <title>Genome Sequence Resource for Two Populations of Ditylenchus destructor, the Migratory Endoparasitic Phytonematode.</title>
        <authorList>
            <person name="Zhang H."/>
            <person name="Lin R."/>
            <person name="Xie B."/>
        </authorList>
    </citation>
    <scope>NUCLEOTIDE SEQUENCE</scope>
    <source>
        <strain evidence="11">BazhouSP</strain>
    </source>
</reference>
<protein>
    <recommendedName>
        <fullName evidence="6">Homeobox protein unc-62</fullName>
    </recommendedName>
    <alternativeName>
        <fullName evidence="7">Uncoordinated protein 62</fullName>
    </alternativeName>
</protein>
<feature type="compositionally biased region" description="Polar residues" evidence="9">
    <location>
        <begin position="347"/>
        <end position="362"/>
    </location>
</feature>